<organism evidence="4 5">
    <name type="scientific">Dekkera bruxellensis</name>
    <name type="common">Brettanomyces custersii</name>
    <dbReference type="NCBI Taxonomy" id="5007"/>
    <lineage>
        <taxon>Eukaryota</taxon>
        <taxon>Fungi</taxon>
        <taxon>Dikarya</taxon>
        <taxon>Ascomycota</taxon>
        <taxon>Saccharomycotina</taxon>
        <taxon>Pichiomycetes</taxon>
        <taxon>Pichiales</taxon>
        <taxon>Pichiaceae</taxon>
        <taxon>Brettanomyces</taxon>
    </lineage>
</organism>
<protein>
    <submittedName>
        <fullName evidence="4">DEBR0S6_07448g1_1</fullName>
    </submittedName>
</protein>
<sequence length="445" mass="50984">MGIRRHKKRTHAVLTQEEYENVPRSMVIHTGIALKNHSIGQLVKDVRNMMQPHTAIRLKERRSNKVKDFVAVSASLGVSFMMLFSQNENTGNVHFRVAKMSHGPTISFKIMEYSLCKDIARSIKSPKSLSKSSMEFQNPPLLVLSGFTNPKEAEPYEKLVITMFQNMFPPINPQSIKVNTIRRVMLVNKDKKTGLIDIRHYVIDTKLVDVSKNVRKLVTIRKKHGKKLPDLSKADDVADIILDPYAAAGFTSESEVETDAVVEVREEEEENVTKMKNKSSKTASTTPVSSAAFEDEAKAENGNEQPGLKRKKAVKLTEIGPRMKLRLEKIEEDVCDGKVLYHWKIHKTEKELSKMDKVHSVRKKQKLERKQEQKENIEKKKKKHKRKVRFAQDENKEDTEETTENVKDDTQAKSNKGNKETEEFIPLGSRDDNDDDDSDQLFDEQ</sequence>
<dbReference type="EMBL" id="CABFWN010000006">
    <property type="protein sequence ID" value="VUG20080.1"/>
    <property type="molecule type" value="Genomic_DNA"/>
</dbReference>
<evidence type="ECO:0000313" key="4">
    <source>
        <dbReference type="EMBL" id="VUG20080.1"/>
    </source>
</evidence>
<dbReference type="PANTHER" id="PTHR12661:SF5">
    <property type="entry name" value="SUPPRESSOR OF SWI4 1 HOMOLOG"/>
    <property type="match status" value="1"/>
</dbReference>
<feature type="compositionally biased region" description="Basic and acidic residues" evidence="1">
    <location>
        <begin position="368"/>
        <end position="378"/>
    </location>
</feature>
<dbReference type="GO" id="GO:0006364">
    <property type="term" value="P:rRNA processing"/>
    <property type="evidence" value="ECO:0007669"/>
    <property type="project" value="InterPro"/>
</dbReference>
<dbReference type="PANTHER" id="PTHR12661">
    <property type="entry name" value="PETER PAN-RELATED"/>
    <property type="match status" value="1"/>
</dbReference>
<evidence type="ECO:0000313" key="5">
    <source>
        <dbReference type="Proteomes" id="UP000478008"/>
    </source>
</evidence>
<dbReference type="PROSITE" id="PS50833">
    <property type="entry name" value="BRIX"/>
    <property type="match status" value="1"/>
</dbReference>
<gene>
    <name evidence="4" type="primary">SSF1</name>
    <name evidence="4" type="ORF">DEBR0S6_07448G</name>
</gene>
<evidence type="ECO:0000259" key="3">
    <source>
        <dbReference type="PROSITE" id="PS50833"/>
    </source>
</evidence>
<feature type="region of interest" description="Disordered" evidence="1">
    <location>
        <begin position="354"/>
        <end position="445"/>
    </location>
</feature>
<evidence type="ECO:0000256" key="2">
    <source>
        <dbReference type="SAM" id="Phobius"/>
    </source>
</evidence>
<feature type="compositionally biased region" description="Acidic residues" evidence="1">
    <location>
        <begin position="432"/>
        <end position="445"/>
    </location>
</feature>
<keyword evidence="5" id="KW-1185">Reference proteome</keyword>
<dbReference type="Proteomes" id="UP000478008">
    <property type="component" value="Unassembled WGS sequence"/>
</dbReference>
<dbReference type="SMART" id="SM00879">
    <property type="entry name" value="Brix"/>
    <property type="match status" value="1"/>
</dbReference>
<feature type="region of interest" description="Disordered" evidence="1">
    <location>
        <begin position="264"/>
        <end position="309"/>
    </location>
</feature>
<reference evidence="4 5" key="1">
    <citation type="submission" date="2019-07" db="EMBL/GenBank/DDBJ databases">
        <authorList>
            <person name="Friedrich A."/>
            <person name="Schacherer J."/>
        </authorList>
    </citation>
    <scope>NUCLEOTIDE SEQUENCE [LARGE SCALE GENOMIC DNA]</scope>
</reference>
<dbReference type="AlphaFoldDB" id="A0A7D9H2U2"/>
<dbReference type="GO" id="GO:0019843">
    <property type="term" value="F:rRNA binding"/>
    <property type="evidence" value="ECO:0007669"/>
    <property type="project" value="InterPro"/>
</dbReference>
<dbReference type="GO" id="GO:0000027">
    <property type="term" value="P:ribosomal large subunit assembly"/>
    <property type="evidence" value="ECO:0007669"/>
    <property type="project" value="TreeGrafter"/>
</dbReference>
<keyword evidence="2" id="KW-0472">Membrane</keyword>
<keyword evidence="2" id="KW-0812">Transmembrane</keyword>
<accession>A0A7D9H2U2</accession>
<feature type="compositionally biased region" description="Basic residues" evidence="1">
    <location>
        <begin position="379"/>
        <end position="389"/>
    </location>
</feature>
<evidence type="ECO:0000256" key="1">
    <source>
        <dbReference type="SAM" id="MobiDB-lite"/>
    </source>
</evidence>
<proteinExistence type="predicted"/>
<feature type="compositionally biased region" description="Basic and acidic residues" evidence="1">
    <location>
        <begin position="404"/>
        <end position="422"/>
    </location>
</feature>
<dbReference type="InterPro" id="IPR007109">
    <property type="entry name" value="Brix"/>
</dbReference>
<dbReference type="Pfam" id="PF04427">
    <property type="entry name" value="Brix"/>
    <property type="match status" value="1"/>
</dbReference>
<feature type="compositionally biased region" description="Polar residues" evidence="1">
    <location>
        <begin position="280"/>
        <end position="289"/>
    </location>
</feature>
<dbReference type="GO" id="GO:0030687">
    <property type="term" value="C:preribosome, large subunit precursor"/>
    <property type="evidence" value="ECO:0007669"/>
    <property type="project" value="TreeGrafter"/>
</dbReference>
<name>A0A7D9H2U2_DEKBR</name>
<keyword evidence="2" id="KW-1133">Transmembrane helix</keyword>
<feature type="transmembrane region" description="Helical" evidence="2">
    <location>
        <begin position="66"/>
        <end position="84"/>
    </location>
</feature>
<feature type="domain" description="Brix" evidence="3">
    <location>
        <begin position="25"/>
        <end position="336"/>
    </location>
</feature>
<dbReference type="InterPro" id="IPR045112">
    <property type="entry name" value="PPAN-like"/>
</dbReference>